<dbReference type="Gramene" id="KGN59147">
    <property type="protein sequence ID" value="KGN59147"/>
    <property type="gene ID" value="Csa_3G777550"/>
</dbReference>
<evidence type="ECO:0000259" key="3">
    <source>
        <dbReference type="Pfam" id="PF16911"/>
    </source>
</evidence>
<dbReference type="Pfam" id="PF16911">
    <property type="entry name" value="PapA_C"/>
    <property type="match status" value="1"/>
</dbReference>
<keyword evidence="5" id="KW-1185">Reference proteome</keyword>
<dbReference type="GO" id="GO:0016746">
    <property type="term" value="F:acyltransferase activity"/>
    <property type="evidence" value="ECO:0007669"/>
    <property type="project" value="UniProtKB-KW"/>
</dbReference>
<dbReference type="SUPFAM" id="SSF52777">
    <property type="entry name" value="CoA-dependent acyltransferases"/>
    <property type="match status" value="1"/>
</dbReference>
<protein>
    <recommendedName>
        <fullName evidence="3">Phthiocerol/phthiodiolone dimycocerosyl transferase C-terminal domain-containing protein</fullName>
    </recommendedName>
</protein>
<evidence type="ECO:0000313" key="4">
    <source>
        <dbReference type="EMBL" id="KGN59147.1"/>
    </source>
</evidence>
<gene>
    <name evidence="4" type="ORF">Csa_3G777550</name>
</gene>
<dbReference type="OrthoDB" id="439993at2759"/>
<name>A0A0A0LEM0_CUCSA</name>
<dbReference type="Gene3D" id="3.30.559.30">
    <property type="entry name" value="Nonribosomal peptide synthetase, condensation domain"/>
    <property type="match status" value="1"/>
</dbReference>
<proteinExistence type="predicted"/>
<evidence type="ECO:0000256" key="2">
    <source>
        <dbReference type="ARBA" id="ARBA00023315"/>
    </source>
</evidence>
<organism evidence="4 5">
    <name type="scientific">Cucumis sativus</name>
    <name type="common">Cucumber</name>
    <dbReference type="NCBI Taxonomy" id="3659"/>
    <lineage>
        <taxon>Eukaryota</taxon>
        <taxon>Viridiplantae</taxon>
        <taxon>Streptophyta</taxon>
        <taxon>Embryophyta</taxon>
        <taxon>Tracheophyta</taxon>
        <taxon>Spermatophyta</taxon>
        <taxon>Magnoliopsida</taxon>
        <taxon>eudicotyledons</taxon>
        <taxon>Gunneridae</taxon>
        <taxon>Pentapetalae</taxon>
        <taxon>rosids</taxon>
        <taxon>fabids</taxon>
        <taxon>Cucurbitales</taxon>
        <taxon>Cucurbitaceae</taxon>
        <taxon>Benincaseae</taxon>
        <taxon>Cucumis</taxon>
    </lineage>
</organism>
<dbReference type="STRING" id="3659.A0A0A0LEM0"/>
<evidence type="ECO:0000313" key="5">
    <source>
        <dbReference type="Proteomes" id="UP000029981"/>
    </source>
</evidence>
<sequence>MEHSATRRRLASTTENAWCRALPGGTGTGILALSSTEPPSLQRFEHALHKLQNSHPVLKSKLHFNHTSSTFSFLTSPTPFVQLKIFGIPETSKILLNDQNAVDGNLSISPFQILLERELNDNTAWRSLNSSGSDAAADILFVNLYEVGIGKWVAIFRLHVAACDRTTAVSLLEELLVLMTSDGGGGGEKKWEVERGLEELVPRNLMKKPLLARGLNMLSHSVNSFRLTNLKFKDVKSARRSQLARFQINQTETHKILSECKLRGIKLSSVLVAAGLVAAHSSGSHGFDRHHHRKYGIITLVDCRRFLEPPLTSHDFGFYHAAIFNSYTIKGGEDLWELAERVSTTVEASKNSNKHFTDMSDLNFLMCRAIENPNLTASGAMRTSLMTIFEDTVFDNSGGMQKDIGINDYVGCASIHGIGPSAAMFDSVRNGRLDCSCIYPSPLHSRDQMEALLTNIKTLLVKG</sequence>
<dbReference type="AlphaFoldDB" id="A0A0A0LEM0"/>
<feature type="domain" description="Phthiocerol/phthiodiolone dimycocerosyl transferase C-terminal" evidence="3">
    <location>
        <begin position="240"/>
        <end position="347"/>
    </location>
</feature>
<dbReference type="KEGG" id="csv:101208663"/>
<dbReference type="PANTHER" id="PTHR34375">
    <property type="entry name" value="GATA ZINC FINGER PROTEIN-RELATED"/>
    <property type="match status" value="1"/>
</dbReference>
<dbReference type="eggNOG" id="ENOG502RIBC">
    <property type="taxonomic scope" value="Eukaryota"/>
</dbReference>
<dbReference type="InterPro" id="IPR031641">
    <property type="entry name" value="PapA_C"/>
</dbReference>
<reference evidence="4 5" key="2">
    <citation type="journal article" date="2009" name="PLoS ONE">
        <title>An integrated genetic and cytogenetic map of the cucumber genome.</title>
        <authorList>
            <person name="Ren Y."/>
            <person name="Zhang Z."/>
            <person name="Liu J."/>
            <person name="Staub J.E."/>
            <person name="Han Y."/>
            <person name="Cheng Z."/>
            <person name="Li X."/>
            <person name="Lu J."/>
            <person name="Miao H."/>
            <person name="Kang H."/>
            <person name="Xie B."/>
            <person name="Gu X."/>
            <person name="Wang X."/>
            <person name="Du Y."/>
            <person name="Jin W."/>
            <person name="Huang S."/>
        </authorList>
    </citation>
    <scope>NUCLEOTIDE SEQUENCE [LARGE SCALE GENOMIC DNA]</scope>
    <source>
        <strain evidence="5">cv. 9930</strain>
    </source>
</reference>
<evidence type="ECO:0000256" key="1">
    <source>
        <dbReference type="ARBA" id="ARBA00022679"/>
    </source>
</evidence>
<dbReference type="Proteomes" id="UP000029981">
    <property type="component" value="Chromosome 3"/>
</dbReference>
<reference evidence="4 5" key="4">
    <citation type="journal article" date="2011" name="BMC Genomics">
        <title>RNA-Seq improves annotation of protein-coding genes in the cucumber genome.</title>
        <authorList>
            <person name="Li Z."/>
            <person name="Zhang Z."/>
            <person name="Yan P."/>
            <person name="Huang S."/>
            <person name="Fei Z."/>
            <person name="Lin K."/>
        </authorList>
    </citation>
    <scope>NUCLEOTIDE SEQUENCE [LARGE SCALE GENOMIC DNA]</scope>
    <source>
        <strain evidence="5">cv. 9930</strain>
    </source>
</reference>
<keyword evidence="2" id="KW-0012">Acyltransferase</keyword>
<dbReference type="PANTHER" id="PTHR34375:SF3">
    <property type="entry name" value="CONDENSATION DOMAIN-CONTAINING PROTEIN"/>
    <property type="match status" value="1"/>
</dbReference>
<keyword evidence="1" id="KW-0808">Transferase</keyword>
<reference evidence="4 5" key="1">
    <citation type="journal article" date="2009" name="Nat. Genet.">
        <title>The genome of the cucumber, Cucumis sativus L.</title>
        <authorList>
            <person name="Huang S."/>
            <person name="Li R."/>
            <person name="Zhang Z."/>
            <person name="Li L."/>
            <person name="Gu X."/>
            <person name="Fan W."/>
            <person name="Lucas W.J."/>
            <person name="Wang X."/>
            <person name="Xie B."/>
            <person name="Ni P."/>
            <person name="Ren Y."/>
            <person name="Zhu H."/>
            <person name="Li J."/>
            <person name="Lin K."/>
            <person name="Jin W."/>
            <person name="Fei Z."/>
            <person name="Li G."/>
            <person name="Staub J."/>
            <person name="Kilian A."/>
            <person name="van der Vossen E.A."/>
            <person name="Wu Y."/>
            <person name="Guo J."/>
            <person name="He J."/>
            <person name="Jia Z."/>
            <person name="Ren Y."/>
            <person name="Tian G."/>
            <person name="Lu Y."/>
            <person name="Ruan J."/>
            <person name="Qian W."/>
            <person name="Wang M."/>
            <person name="Huang Q."/>
            <person name="Li B."/>
            <person name="Xuan Z."/>
            <person name="Cao J."/>
            <person name="Asan"/>
            <person name="Wu Z."/>
            <person name="Zhang J."/>
            <person name="Cai Q."/>
            <person name="Bai Y."/>
            <person name="Zhao B."/>
            <person name="Han Y."/>
            <person name="Li Y."/>
            <person name="Li X."/>
            <person name="Wang S."/>
            <person name="Shi Q."/>
            <person name="Liu S."/>
            <person name="Cho W.K."/>
            <person name="Kim J.Y."/>
            <person name="Xu Y."/>
            <person name="Heller-Uszynska K."/>
            <person name="Miao H."/>
            <person name="Cheng Z."/>
            <person name="Zhang S."/>
            <person name="Wu J."/>
            <person name="Yang Y."/>
            <person name="Kang H."/>
            <person name="Li M."/>
            <person name="Liang H."/>
            <person name="Ren X."/>
            <person name="Shi Z."/>
            <person name="Wen M."/>
            <person name="Jian M."/>
            <person name="Yang H."/>
            <person name="Zhang G."/>
            <person name="Yang Z."/>
            <person name="Chen R."/>
            <person name="Liu S."/>
            <person name="Li J."/>
            <person name="Ma L."/>
            <person name="Liu H."/>
            <person name="Zhou Y."/>
            <person name="Zhao J."/>
            <person name="Fang X."/>
            <person name="Li G."/>
            <person name="Fang L."/>
            <person name="Li Y."/>
            <person name="Liu D."/>
            <person name="Zheng H."/>
            <person name="Zhang Y."/>
            <person name="Qin N."/>
            <person name="Li Z."/>
            <person name="Yang G."/>
            <person name="Yang S."/>
            <person name="Bolund L."/>
            <person name="Kristiansen K."/>
            <person name="Zheng H."/>
            <person name="Li S."/>
            <person name="Zhang X."/>
            <person name="Yang H."/>
            <person name="Wang J."/>
            <person name="Sun R."/>
            <person name="Zhang B."/>
            <person name="Jiang S."/>
            <person name="Wang J."/>
            <person name="Du Y."/>
            <person name="Li S."/>
        </authorList>
    </citation>
    <scope>NUCLEOTIDE SEQUENCE [LARGE SCALE GENOMIC DNA]</scope>
    <source>
        <strain evidence="5">cv. 9930</strain>
    </source>
</reference>
<reference evidence="4 5" key="3">
    <citation type="journal article" date="2010" name="BMC Genomics">
        <title>Transcriptome sequencing and comparative analysis of cucumber flowers with different sex types.</title>
        <authorList>
            <person name="Guo S."/>
            <person name="Zheng Y."/>
            <person name="Joung J.G."/>
            <person name="Liu S."/>
            <person name="Zhang Z."/>
            <person name="Crasta O.R."/>
            <person name="Sobral B.W."/>
            <person name="Xu Y."/>
            <person name="Huang S."/>
            <person name="Fei Z."/>
        </authorList>
    </citation>
    <scope>NUCLEOTIDE SEQUENCE [LARGE SCALE GENOMIC DNA]</scope>
    <source>
        <strain evidence="5">cv. 9930</strain>
    </source>
</reference>
<dbReference type="EMBL" id="CM002924">
    <property type="protein sequence ID" value="KGN59147.1"/>
    <property type="molecule type" value="Genomic_DNA"/>
</dbReference>
<dbReference type="OMA" id="HELNQNA"/>
<accession>A0A0A0LEM0</accession>